<comment type="caution">
    <text evidence="5">The sequence shown here is derived from an EMBL/GenBank/DDBJ whole genome shotgun (WGS) entry which is preliminary data.</text>
</comment>
<keyword evidence="2" id="KW-0238">DNA-binding</keyword>
<dbReference type="EMBL" id="RKHL01000001">
    <property type="protein sequence ID" value="ROR83618.1"/>
    <property type="molecule type" value="Genomic_DNA"/>
</dbReference>
<protein>
    <submittedName>
        <fullName evidence="5">Helix-turn-helix protein</fullName>
    </submittedName>
</protein>
<keyword evidence="1" id="KW-0805">Transcription regulation</keyword>
<feature type="domain" description="HTH araC/xylS-type" evidence="4">
    <location>
        <begin position="216"/>
        <end position="317"/>
    </location>
</feature>
<evidence type="ECO:0000256" key="3">
    <source>
        <dbReference type="ARBA" id="ARBA00023163"/>
    </source>
</evidence>
<name>A0A3N2C7Y9_9MICO</name>
<keyword evidence="3" id="KW-0804">Transcription</keyword>
<evidence type="ECO:0000313" key="6">
    <source>
        <dbReference type="Proteomes" id="UP000266915"/>
    </source>
</evidence>
<evidence type="ECO:0000256" key="1">
    <source>
        <dbReference type="ARBA" id="ARBA00023015"/>
    </source>
</evidence>
<reference evidence="5 6" key="1">
    <citation type="submission" date="2018-11" db="EMBL/GenBank/DDBJ databases">
        <title>Sequencing the genomes of 1000 actinobacteria strains.</title>
        <authorList>
            <person name="Klenk H.-P."/>
        </authorList>
    </citation>
    <scope>NUCLEOTIDE SEQUENCE [LARGE SCALE GENOMIC DNA]</scope>
    <source>
        <strain evidence="5 6">DSM 14012</strain>
    </source>
</reference>
<dbReference type="PROSITE" id="PS01124">
    <property type="entry name" value="HTH_ARAC_FAMILY_2"/>
    <property type="match status" value="1"/>
</dbReference>
<dbReference type="InterPro" id="IPR009057">
    <property type="entry name" value="Homeodomain-like_sf"/>
</dbReference>
<proteinExistence type="predicted"/>
<dbReference type="Pfam" id="PF12833">
    <property type="entry name" value="HTH_18"/>
    <property type="match status" value="1"/>
</dbReference>
<dbReference type="PANTHER" id="PTHR46796:SF12">
    <property type="entry name" value="HTH-TYPE DNA-BINDING TRANSCRIPTIONAL ACTIVATOR EUTR"/>
    <property type="match status" value="1"/>
</dbReference>
<dbReference type="PANTHER" id="PTHR46796">
    <property type="entry name" value="HTH-TYPE TRANSCRIPTIONAL ACTIVATOR RHAS-RELATED"/>
    <property type="match status" value="1"/>
</dbReference>
<dbReference type="AlphaFoldDB" id="A0A3N2C7Y9"/>
<dbReference type="SMART" id="SM00342">
    <property type="entry name" value="HTH_ARAC"/>
    <property type="match status" value="1"/>
</dbReference>
<dbReference type="RefSeq" id="WP_085511419.1">
    <property type="nucleotide sequence ID" value="NZ_FXAP01000002.1"/>
</dbReference>
<evidence type="ECO:0000259" key="4">
    <source>
        <dbReference type="PROSITE" id="PS01124"/>
    </source>
</evidence>
<dbReference type="InterPro" id="IPR050204">
    <property type="entry name" value="AraC_XylS_family_regulators"/>
</dbReference>
<accession>A0A3N2C7Y9</accession>
<evidence type="ECO:0000313" key="5">
    <source>
        <dbReference type="EMBL" id="ROR83618.1"/>
    </source>
</evidence>
<dbReference type="InterPro" id="IPR018060">
    <property type="entry name" value="HTH_AraC"/>
</dbReference>
<dbReference type="SUPFAM" id="SSF46689">
    <property type="entry name" value="Homeodomain-like"/>
    <property type="match status" value="1"/>
</dbReference>
<evidence type="ECO:0000256" key="2">
    <source>
        <dbReference type="ARBA" id="ARBA00023125"/>
    </source>
</evidence>
<dbReference type="Gene3D" id="1.10.10.60">
    <property type="entry name" value="Homeodomain-like"/>
    <property type="match status" value="1"/>
</dbReference>
<dbReference type="Proteomes" id="UP000266915">
    <property type="component" value="Unassembled WGS sequence"/>
</dbReference>
<keyword evidence="6" id="KW-1185">Reference proteome</keyword>
<sequence>MSEHTGPVERSEVAGRDVDEARDLFAGAYNAGSMVIEPTESEFTFRYTAIGDDELTLRGTQFDGHVTGTVLTQGEYIVSWLTGGSGATDLAGDPVRLVHGQPAMFANNRLAEFDFTDYRQNLMHFDGTFLERVAGEVEGTSGPILFDTTARPSGEQLRRWAASVTSVARVIYDDASPALLRSEANRAAAVALLETFPHTALHAPVEIGVPSGGKTRAAVEFMIANAHLPIRTEDVAEAVGMSQRSLQSAFRKEHDITAIDYLRRVRLDRVQEELRQADPGRATVAEIANRWGFAHLGRFSASYTNRFGEYPSTTLGS</sequence>
<organism evidence="5 6">
    <name type="scientific">Plantibacter flavus</name>
    <dbReference type="NCBI Taxonomy" id="150123"/>
    <lineage>
        <taxon>Bacteria</taxon>
        <taxon>Bacillati</taxon>
        <taxon>Actinomycetota</taxon>
        <taxon>Actinomycetes</taxon>
        <taxon>Micrococcales</taxon>
        <taxon>Microbacteriaceae</taxon>
        <taxon>Plantibacter</taxon>
    </lineage>
</organism>
<dbReference type="GO" id="GO:0043565">
    <property type="term" value="F:sequence-specific DNA binding"/>
    <property type="evidence" value="ECO:0007669"/>
    <property type="project" value="InterPro"/>
</dbReference>
<gene>
    <name evidence="5" type="ORF">EDD42_3732</name>
</gene>
<dbReference type="GO" id="GO:0003700">
    <property type="term" value="F:DNA-binding transcription factor activity"/>
    <property type="evidence" value="ECO:0007669"/>
    <property type="project" value="InterPro"/>
</dbReference>